<evidence type="ECO:0000313" key="3">
    <source>
        <dbReference type="Proteomes" id="UP000260025"/>
    </source>
</evidence>
<accession>A0A3E2VVN6</accession>
<keyword evidence="1" id="KW-1133">Transmembrane helix</keyword>
<dbReference type="EMBL" id="QVEV01000014">
    <property type="protein sequence ID" value="RGC15298.1"/>
    <property type="molecule type" value="Genomic_DNA"/>
</dbReference>
<feature type="transmembrane region" description="Helical" evidence="1">
    <location>
        <begin position="52"/>
        <end position="73"/>
    </location>
</feature>
<evidence type="ECO:0000313" key="2">
    <source>
        <dbReference type="EMBL" id="RGC15298.1"/>
    </source>
</evidence>
<dbReference type="Proteomes" id="UP000260025">
    <property type="component" value="Unassembled WGS sequence"/>
</dbReference>
<gene>
    <name evidence="2" type="ORF">DXA38_10545</name>
</gene>
<sequence length="118" mass="13357">MKTKKEMKISKASIVFYVAAVIFLAIAAFEIYQTYLTVENYKTTYTLQLTDILNLYFTGCVPYFGFAFLAYGIGEVLKKISDLTSTLRLCMEDVIEEAVEEDAEEFVTEPVASEMKNA</sequence>
<dbReference type="AlphaFoldDB" id="A0A3E2VVN6"/>
<organism evidence="2 3">
    <name type="scientific">Clostridium innocuum</name>
    <dbReference type="NCBI Taxonomy" id="1522"/>
    <lineage>
        <taxon>Bacteria</taxon>
        <taxon>Bacillati</taxon>
        <taxon>Bacillota</taxon>
        <taxon>Clostridia</taxon>
        <taxon>Eubacteriales</taxon>
        <taxon>Clostridiaceae</taxon>
        <taxon>Clostridium</taxon>
    </lineage>
</organism>
<evidence type="ECO:0000256" key="1">
    <source>
        <dbReference type="SAM" id="Phobius"/>
    </source>
</evidence>
<protein>
    <submittedName>
        <fullName evidence="2">Uncharacterized protein</fullName>
    </submittedName>
</protein>
<name>A0A3E2VVN6_CLOIN</name>
<feature type="transmembrane region" description="Helical" evidence="1">
    <location>
        <begin position="12"/>
        <end position="32"/>
    </location>
</feature>
<reference evidence="2 3" key="1">
    <citation type="submission" date="2018-08" db="EMBL/GenBank/DDBJ databases">
        <title>A genome reference for cultivated species of the human gut microbiota.</title>
        <authorList>
            <person name="Zou Y."/>
            <person name="Xue W."/>
            <person name="Luo G."/>
        </authorList>
    </citation>
    <scope>NUCLEOTIDE SEQUENCE [LARGE SCALE GENOMIC DNA]</scope>
    <source>
        <strain evidence="2 3">OF01-2LB</strain>
    </source>
</reference>
<dbReference type="RefSeq" id="WP_117443159.1">
    <property type="nucleotide sequence ID" value="NZ_JAJFEN010000003.1"/>
</dbReference>
<dbReference type="OrthoDB" id="9985848at2"/>
<proteinExistence type="predicted"/>
<keyword evidence="1" id="KW-0812">Transmembrane</keyword>
<comment type="caution">
    <text evidence="2">The sequence shown here is derived from an EMBL/GenBank/DDBJ whole genome shotgun (WGS) entry which is preliminary data.</text>
</comment>
<keyword evidence="1" id="KW-0472">Membrane</keyword>